<organism evidence="1 2">
    <name type="scientific">Paraburkholderia sprentiae WSM5005</name>
    <dbReference type="NCBI Taxonomy" id="754502"/>
    <lineage>
        <taxon>Bacteria</taxon>
        <taxon>Pseudomonadati</taxon>
        <taxon>Pseudomonadota</taxon>
        <taxon>Betaproteobacteria</taxon>
        <taxon>Burkholderiales</taxon>
        <taxon>Burkholderiaceae</taxon>
        <taxon>Paraburkholderia</taxon>
    </lineage>
</organism>
<gene>
    <name evidence="1" type="ORF">BJG93_04475</name>
</gene>
<dbReference type="AlphaFoldDB" id="A0A1I9YEJ1"/>
<name>A0A1I9YEJ1_9BURK</name>
<dbReference type="KEGG" id="pspw:BJG93_04475"/>
<proteinExistence type="predicted"/>
<protein>
    <submittedName>
        <fullName evidence="1">Uncharacterized protein</fullName>
    </submittedName>
</protein>
<dbReference type="STRING" id="754502.BJG93_04475"/>
<dbReference type="Proteomes" id="UP000179860">
    <property type="component" value="Chromosome 1"/>
</dbReference>
<reference evidence="1" key="1">
    <citation type="submission" date="2016-09" db="EMBL/GenBank/DDBJ databases">
        <title>The Complete Genome of Burkholderia sprentiae wsm5005.</title>
        <authorList>
            <person name="De Meyer S."/>
            <person name="Wang P."/>
            <person name="Terpolilli J."/>
        </authorList>
    </citation>
    <scope>NUCLEOTIDE SEQUENCE [LARGE SCALE GENOMIC DNA]</scope>
    <source>
        <strain evidence="1">WSM5005</strain>
    </source>
</reference>
<sequence length="63" mass="6397">MFCWTELGARQIGIAQSLLVTPAAAPICAGPATQSSSAADASGAKVQHASCCYRCGINAVDQK</sequence>
<dbReference type="EMBL" id="CP017561">
    <property type="protein sequence ID" value="APA84724.1"/>
    <property type="molecule type" value="Genomic_DNA"/>
</dbReference>
<reference evidence="1" key="2">
    <citation type="submission" date="2021-06" db="EMBL/GenBank/DDBJ databases">
        <authorList>
            <person name="Rogers T.H."/>
            <person name="Ramsay J.P."/>
            <person name="Wang P."/>
            <person name="Terpolilli J."/>
        </authorList>
    </citation>
    <scope>NUCLEOTIDE SEQUENCE [LARGE SCALE GENOMIC DNA]</scope>
    <source>
        <strain evidence="1">WSM5005</strain>
    </source>
</reference>
<accession>A0A1I9YEJ1</accession>
<dbReference type="RefSeq" id="WP_027197827.1">
    <property type="nucleotide sequence ID" value="NZ_CP017561.2"/>
</dbReference>
<evidence type="ECO:0000313" key="1">
    <source>
        <dbReference type="EMBL" id="APA84724.1"/>
    </source>
</evidence>
<keyword evidence="2" id="KW-1185">Reference proteome</keyword>
<evidence type="ECO:0000313" key="2">
    <source>
        <dbReference type="Proteomes" id="UP000179860"/>
    </source>
</evidence>